<dbReference type="EMBL" id="CAJHNH020005523">
    <property type="protein sequence ID" value="CAG5132607.1"/>
    <property type="molecule type" value="Genomic_DNA"/>
</dbReference>
<dbReference type="PANTHER" id="PTHR46237:SF1">
    <property type="entry name" value="CYTOCHROME B5 REDUCTASE 4"/>
    <property type="match status" value="1"/>
</dbReference>
<keyword evidence="2 4" id="KW-0479">Metal-binding</keyword>
<feature type="domain" description="Cytochrome b5 heme-binding" evidence="5">
    <location>
        <begin position="52"/>
        <end position="108"/>
    </location>
</feature>
<keyword evidence="3 4" id="KW-0408">Iron</keyword>
<dbReference type="GO" id="GO:0020037">
    <property type="term" value="F:heme binding"/>
    <property type="evidence" value="ECO:0007669"/>
    <property type="project" value="UniProtKB-UniRule"/>
</dbReference>
<dbReference type="PANTHER" id="PTHR46237">
    <property type="entry name" value="CYTOCHROME B5 REDUCTASE 4 FAMILY MEMBER"/>
    <property type="match status" value="1"/>
</dbReference>
<keyword evidence="7" id="KW-1185">Reference proteome</keyword>
<dbReference type="InterPro" id="IPR036400">
    <property type="entry name" value="Cyt_B5-like_heme/steroid_sf"/>
</dbReference>
<dbReference type="PROSITE" id="PS00191">
    <property type="entry name" value="CYTOCHROME_B5_1"/>
    <property type="match status" value="1"/>
</dbReference>
<organism evidence="6 7">
    <name type="scientific">Candidula unifasciata</name>
    <dbReference type="NCBI Taxonomy" id="100452"/>
    <lineage>
        <taxon>Eukaryota</taxon>
        <taxon>Metazoa</taxon>
        <taxon>Spiralia</taxon>
        <taxon>Lophotrochozoa</taxon>
        <taxon>Mollusca</taxon>
        <taxon>Gastropoda</taxon>
        <taxon>Heterobranchia</taxon>
        <taxon>Euthyneura</taxon>
        <taxon>Panpulmonata</taxon>
        <taxon>Eupulmonata</taxon>
        <taxon>Stylommatophora</taxon>
        <taxon>Helicina</taxon>
        <taxon>Helicoidea</taxon>
        <taxon>Geomitridae</taxon>
        <taxon>Candidula</taxon>
    </lineage>
</organism>
<gene>
    <name evidence="6" type="ORF">CUNI_LOCUS18165</name>
</gene>
<dbReference type="SMART" id="SM01117">
    <property type="entry name" value="Cyt-b5"/>
    <property type="match status" value="1"/>
</dbReference>
<evidence type="ECO:0000259" key="5">
    <source>
        <dbReference type="PROSITE" id="PS50255"/>
    </source>
</evidence>
<dbReference type="InterPro" id="IPR001199">
    <property type="entry name" value="Cyt_B5-like_heme/steroid-bd"/>
</dbReference>
<dbReference type="OrthoDB" id="6156239at2759"/>
<dbReference type="GO" id="GO:0046872">
    <property type="term" value="F:metal ion binding"/>
    <property type="evidence" value="ECO:0007669"/>
    <property type="project" value="UniProtKB-UniRule"/>
</dbReference>
<dbReference type="AlphaFoldDB" id="A0A8S3ZSX2"/>
<dbReference type="InterPro" id="IPR051872">
    <property type="entry name" value="Cytochrome_b5/Flavoprotein_Rdt"/>
</dbReference>
<dbReference type="PROSITE" id="PS50255">
    <property type="entry name" value="CYTOCHROME_B5_2"/>
    <property type="match status" value="1"/>
</dbReference>
<dbReference type="SUPFAM" id="SSF55856">
    <property type="entry name" value="Cytochrome b5-like heme/steroid binding domain"/>
    <property type="match status" value="1"/>
</dbReference>
<evidence type="ECO:0000256" key="3">
    <source>
        <dbReference type="ARBA" id="ARBA00023004"/>
    </source>
</evidence>
<dbReference type="Gene3D" id="3.10.120.10">
    <property type="entry name" value="Cytochrome b5-like heme/steroid binding domain"/>
    <property type="match status" value="1"/>
</dbReference>
<sequence>MNRLRPPREPSPILSDSFTGRKRITLAPGHSLMDWIRLGRTRGDLSGVGSNKINVTAGELAVHNTQKDLWMALRGKVYNMTPYMEYHPGGIDELMRAAGKDGTLLFDE</sequence>
<name>A0A8S3ZSX2_9EUPU</name>
<accession>A0A8S3ZSX2</accession>
<comment type="similarity">
    <text evidence="4">Belongs to the cytochrome b5 family.</text>
</comment>
<evidence type="ECO:0000256" key="2">
    <source>
        <dbReference type="ARBA" id="ARBA00022723"/>
    </source>
</evidence>
<evidence type="ECO:0000256" key="4">
    <source>
        <dbReference type="RuleBase" id="RU362121"/>
    </source>
</evidence>
<dbReference type="GO" id="GO:0004128">
    <property type="term" value="F:cytochrome-b5 reductase activity, acting on NAD(P)H"/>
    <property type="evidence" value="ECO:0007669"/>
    <property type="project" value="TreeGrafter"/>
</dbReference>
<evidence type="ECO:0000313" key="7">
    <source>
        <dbReference type="Proteomes" id="UP000678393"/>
    </source>
</evidence>
<keyword evidence="1 4" id="KW-0349">Heme</keyword>
<protein>
    <recommendedName>
        <fullName evidence="5">Cytochrome b5 heme-binding domain-containing protein</fullName>
    </recommendedName>
</protein>
<comment type="caution">
    <text evidence="6">The sequence shown here is derived from an EMBL/GenBank/DDBJ whole genome shotgun (WGS) entry which is preliminary data.</text>
</comment>
<reference evidence="6" key="1">
    <citation type="submission" date="2021-04" db="EMBL/GenBank/DDBJ databases">
        <authorList>
            <consortium name="Molecular Ecology Group"/>
        </authorList>
    </citation>
    <scope>NUCLEOTIDE SEQUENCE</scope>
</reference>
<dbReference type="InterPro" id="IPR018506">
    <property type="entry name" value="Cyt_B5_heme-BS"/>
</dbReference>
<proteinExistence type="inferred from homology"/>
<feature type="non-terminal residue" evidence="6">
    <location>
        <position position="1"/>
    </location>
</feature>
<evidence type="ECO:0000256" key="1">
    <source>
        <dbReference type="ARBA" id="ARBA00022617"/>
    </source>
</evidence>
<evidence type="ECO:0000313" key="6">
    <source>
        <dbReference type="EMBL" id="CAG5132607.1"/>
    </source>
</evidence>
<dbReference type="GO" id="GO:0005737">
    <property type="term" value="C:cytoplasm"/>
    <property type="evidence" value="ECO:0007669"/>
    <property type="project" value="TreeGrafter"/>
</dbReference>
<dbReference type="Proteomes" id="UP000678393">
    <property type="component" value="Unassembled WGS sequence"/>
</dbReference>
<dbReference type="Pfam" id="PF00173">
    <property type="entry name" value="Cyt-b5"/>
    <property type="match status" value="1"/>
</dbReference>